<dbReference type="RefSeq" id="WP_055276082.1">
    <property type="nucleotide sequence ID" value="NZ_CYZV01000012.1"/>
</dbReference>
<sequence>MGKIEVKKIINENIFFDDFKSLESNNIIEFFPKGKNNTNGLALVYAPNGSGKTTLSKMLDSNTKSNGEIEINYYNKEGVSSKLDSRVKVIFDQNFRNIIEGDTSEFIISQDIVKITQLEKEIISNFIKVADEVKGTLRDKYKISTVTNLKLEKLGALTKDLKDIINNKKNHDQIGIKNFINEIDKLSVNDISKELQIDKFNFILENYNKKNELIDLVLNINLDKIVKNTGIKEIEEKELAVNILNKYEHKEECIVCDNKINTIELKELKLKQCELIKNKLDKYYKDKIDKIVKKCNENDSFRIKEVILDAIESGNVNGIKKLQEEILIYISLVKVSIINDIIEIVNKSSIKSNILQIEELVAKQPTIEGEDIIFLEEIISNNLDKKLNIRIDPQNNKKIKLTLDGEEIIGVERGKLKLSNGEQNFISLAFEFMRARNVEEDIIVIDDPISSFDSIYKNKIIYCINSLSEDKECLILTHNIDLIKLMEAQGGKFNLYIFNNKEDGDNGFIPIYSDEKDIILKLNKLNDLFRFNIQEEVIDNRLFLIAMIPYMRGYANIIGNIKCYKELCNVMHWQRERVKVNLSKIYNELFINLYNVMSNDNGKDKINKLCCIEEEVSVDFEDIITVIKEGIEDIKIFKENTKYKLLNKTLRHTLIYLALRINVERVLMPLSLKSKCIRKKLENGKSILLGEIIREALKDEKQMKVFFMSRKTLVNDFNHFEGNMDIFQPAIDIKDKALKKEYVDIMGKLSRIEEAK</sequence>
<keyword evidence="2" id="KW-0547">Nucleotide-binding</keyword>
<gene>
    <name evidence="2" type="ORF">ERS852470_01377</name>
</gene>
<dbReference type="SUPFAM" id="SSF52540">
    <property type="entry name" value="P-loop containing nucleoside triphosphate hydrolases"/>
    <property type="match status" value="1"/>
</dbReference>
<proteinExistence type="predicted"/>
<evidence type="ECO:0000313" key="3">
    <source>
        <dbReference type="Proteomes" id="UP000095558"/>
    </source>
</evidence>
<keyword evidence="2" id="KW-0067">ATP-binding</keyword>
<feature type="domain" description="Protein CR006 P-loop" evidence="1">
    <location>
        <begin position="415"/>
        <end position="516"/>
    </location>
</feature>
<dbReference type="Pfam" id="PF13166">
    <property type="entry name" value="AAA_13"/>
    <property type="match status" value="1"/>
</dbReference>
<dbReference type="Proteomes" id="UP000095558">
    <property type="component" value="Unassembled WGS sequence"/>
</dbReference>
<dbReference type="AlphaFoldDB" id="A0A174C1A9"/>
<protein>
    <submittedName>
        <fullName evidence="2">Hemin importer ATP-binding subunit</fullName>
    </submittedName>
</protein>
<dbReference type="OrthoDB" id="9795565at2"/>
<dbReference type="InterPro" id="IPR026866">
    <property type="entry name" value="CR006_AAA"/>
</dbReference>
<evidence type="ECO:0000259" key="1">
    <source>
        <dbReference type="Pfam" id="PF13166"/>
    </source>
</evidence>
<reference evidence="2 3" key="1">
    <citation type="submission" date="2015-09" db="EMBL/GenBank/DDBJ databases">
        <authorList>
            <consortium name="Pathogen Informatics"/>
        </authorList>
    </citation>
    <scope>NUCLEOTIDE SEQUENCE [LARGE SCALE GENOMIC DNA]</scope>
    <source>
        <strain evidence="2 3">2789STDY5834855</strain>
    </source>
</reference>
<evidence type="ECO:0000313" key="2">
    <source>
        <dbReference type="EMBL" id="CUO07311.1"/>
    </source>
</evidence>
<dbReference type="Gene3D" id="3.40.50.300">
    <property type="entry name" value="P-loop containing nucleotide triphosphate hydrolases"/>
    <property type="match status" value="1"/>
</dbReference>
<dbReference type="InterPro" id="IPR027417">
    <property type="entry name" value="P-loop_NTPase"/>
</dbReference>
<dbReference type="GO" id="GO:0005524">
    <property type="term" value="F:ATP binding"/>
    <property type="evidence" value="ECO:0007669"/>
    <property type="project" value="UniProtKB-KW"/>
</dbReference>
<name>A0A174C1A9_9CLOT</name>
<accession>A0A174C1A9</accession>
<organism evidence="2 3">
    <name type="scientific">Clostridium disporicum</name>
    <dbReference type="NCBI Taxonomy" id="84024"/>
    <lineage>
        <taxon>Bacteria</taxon>
        <taxon>Bacillati</taxon>
        <taxon>Bacillota</taxon>
        <taxon>Clostridia</taxon>
        <taxon>Eubacteriales</taxon>
        <taxon>Clostridiaceae</taxon>
        <taxon>Clostridium</taxon>
    </lineage>
</organism>
<dbReference type="EMBL" id="CYZV01000012">
    <property type="protein sequence ID" value="CUO07311.1"/>
    <property type="molecule type" value="Genomic_DNA"/>
</dbReference>